<feature type="compositionally biased region" description="Acidic residues" evidence="1">
    <location>
        <begin position="243"/>
        <end position="255"/>
    </location>
</feature>
<dbReference type="Proteomes" id="UP000266841">
    <property type="component" value="Unassembled WGS sequence"/>
</dbReference>
<keyword evidence="3" id="KW-1185">Reference proteome</keyword>
<name>K0R918_THAOC</name>
<organism evidence="2 3">
    <name type="scientific">Thalassiosira oceanica</name>
    <name type="common">Marine diatom</name>
    <dbReference type="NCBI Taxonomy" id="159749"/>
    <lineage>
        <taxon>Eukaryota</taxon>
        <taxon>Sar</taxon>
        <taxon>Stramenopiles</taxon>
        <taxon>Ochrophyta</taxon>
        <taxon>Bacillariophyta</taxon>
        <taxon>Coscinodiscophyceae</taxon>
        <taxon>Thalassiosirophycidae</taxon>
        <taxon>Thalassiosirales</taxon>
        <taxon>Thalassiosiraceae</taxon>
        <taxon>Thalassiosira</taxon>
    </lineage>
</organism>
<reference evidence="2 3" key="1">
    <citation type="journal article" date="2012" name="Genome Biol.">
        <title>Genome and low-iron response of an oceanic diatom adapted to chronic iron limitation.</title>
        <authorList>
            <person name="Lommer M."/>
            <person name="Specht M."/>
            <person name="Roy A.S."/>
            <person name="Kraemer L."/>
            <person name="Andreson R."/>
            <person name="Gutowska M.A."/>
            <person name="Wolf J."/>
            <person name="Bergner S.V."/>
            <person name="Schilhabel M.B."/>
            <person name="Klostermeier U.C."/>
            <person name="Beiko R.G."/>
            <person name="Rosenstiel P."/>
            <person name="Hippler M."/>
            <person name="Laroche J."/>
        </authorList>
    </citation>
    <scope>NUCLEOTIDE SEQUENCE [LARGE SCALE GENOMIC DNA]</scope>
    <source>
        <strain evidence="2 3">CCMP1005</strain>
    </source>
</reference>
<dbReference type="AlphaFoldDB" id="K0R918"/>
<feature type="region of interest" description="Disordered" evidence="1">
    <location>
        <begin position="1"/>
        <end position="37"/>
    </location>
</feature>
<evidence type="ECO:0000313" key="3">
    <source>
        <dbReference type="Proteomes" id="UP000266841"/>
    </source>
</evidence>
<accession>K0R918</accession>
<evidence type="ECO:0000313" key="2">
    <source>
        <dbReference type="EMBL" id="EJK48644.1"/>
    </source>
</evidence>
<proteinExistence type="predicted"/>
<sequence>MVFLGRPSTTLRADRGGVDSPPVENRRRSNPPSLGSAADQIFRLPGVAPEVAGPVRAPSSDDCDLSLITSTHPSVPASARLVWPRGVKAEADRSHTVKEDRAPTLLDDGSIVAAESTSQSLPWRPRITTPRTAHSPLSQLPLVLFGTVESRLNPRTSVARVSWCPTVKTPGPSNDALTHDAWMDRLLAWLPTRRPSPRPSAASTSHVQARIRALVWKRGSSPRHVRILPPLRRTTRKLVPETAEGEGEDDFDDEY</sequence>
<evidence type="ECO:0000256" key="1">
    <source>
        <dbReference type="SAM" id="MobiDB-lite"/>
    </source>
</evidence>
<feature type="region of interest" description="Disordered" evidence="1">
    <location>
        <begin position="235"/>
        <end position="255"/>
    </location>
</feature>
<gene>
    <name evidence="2" type="ORF">THAOC_32540</name>
</gene>
<protein>
    <submittedName>
        <fullName evidence="2">Uncharacterized protein</fullName>
    </submittedName>
</protein>
<dbReference type="EMBL" id="AGNL01045586">
    <property type="protein sequence ID" value="EJK48644.1"/>
    <property type="molecule type" value="Genomic_DNA"/>
</dbReference>
<comment type="caution">
    <text evidence="2">The sequence shown here is derived from an EMBL/GenBank/DDBJ whole genome shotgun (WGS) entry which is preliminary data.</text>
</comment>